<sequence>MASLTRGSKARGFMSLPAEVRLNIYDLSMSSTMLINLCQSPLLEPDRRHSRKGSPISEMSLQILALETITRSHGLHLLAVGDPVRGEVESLLRQHVVRYHCPDCLTRWLRNISYGLSVRFDWVEKLEIMYETYRDEMSGFSMVEDFYLSRLAARDMMERYQAIVSTYSGRRDLVHPPRTWHFELFIEVPEELLVSTGPLEPGISRHSTRLLPESVAFLPSLDFGGTFKWIMCGTAHRES</sequence>
<keyword evidence="2" id="KW-1185">Reference proteome</keyword>
<dbReference type="OrthoDB" id="4160558at2759"/>
<gene>
    <name evidence="1" type="ORF">AYO21_10883</name>
</gene>
<evidence type="ECO:0000313" key="1">
    <source>
        <dbReference type="EMBL" id="OAG34932.1"/>
    </source>
</evidence>
<accession>A0A177EV57</accession>
<dbReference type="EMBL" id="LVKK01000135">
    <property type="protein sequence ID" value="OAG34932.1"/>
    <property type="molecule type" value="Genomic_DNA"/>
</dbReference>
<organism evidence="1 2">
    <name type="scientific">Fonsecaea monophora</name>
    <dbReference type="NCBI Taxonomy" id="254056"/>
    <lineage>
        <taxon>Eukaryota</taxon>
        <taxon>Fungi</taxon>
        <taxon>Dikarya</taxon>
        <taxon>Ascomycota</taxon>
        <taxon>Pezizomycotina</taxon>
        <taxon>Eurotiomycetes</taxon>
        <taxon>Chaetothyriomycetidae</taxon>
        <taxon>Chaetothyriales</taxon>
        <taxon>Herpotrichiellaceae</taxon>
        <taxon>Fonsecaea</taxon>
    </lineage>
</organism>
<reference evidence="1 2" key="1">
    <citation type="submission" date="2016-03" db="EMBL/GenBank/DDBJ databases">
        <title>Draft genome sequence of the Fonsecaea monophora CBS 269.37.</title>
        <authorList>
            <person name="Bombassaro A."/>
            <person name="Vinicius W.A."/>
            <person name="De Hoog S."/>
            <person name="Sun J."/>
            <person name="Souza E.M."/>
            <person name="Raittz R.T."/>
            <person name="Costa F."/>
            <person name="Leao A.C."/>
            <person name="Tadra-Sfeir M.Z."/>
            <person name="Baura V."/>
            <person name="Balsanelli E."/>
            <person name="Pedrosa F.O."/>
            <person name="Moreno L.F."/>
            <person name="Steffens M.B."/>
            <person name="Xi L."/>
            <person name="Bocca A.L."/>
            <person name="Felipe M.S."/>
            <person name="Teixeira M."/>
            <person name="Telles Filho F.Q."/>
            <person name="Azevedo C.M."/>
            <person name="Gomes R."/>
            <person name="Vicente V.A."/>
        </authorList>
    </citation>
    <scope>NUCLEOTIDE SEQUENCE [LARGE SCALE GENOMIC DNA]</scope>
    <source>
        <strain evidence="1 2">CBS 269.37</strain>
    </source>
</reference>
<protein>
    <submittedName>
        <fullName evidence="1">Uncharacterized protein</fullName>
    </submittedName>
</protein>
<name>A0A177EV57_9EURO</name>
<dbReference type="AlphaFoldDB" id="A0A177EV57"/>
<dbReference type="Proteomes" id="UP000077002">
    <property type="component" value="Unassembled WGS sequence"/>
</dbReference>
<evidence type="ECO:0000313" key="2">
    <source>
        <dbReference type="Proteomes" id="UP000077002"/>
    </source>
</evidence>
<comment type="caution">
    <text evidence="1">The sequence shown here is derived from an EMBL/GenBank/DDBJ whole genome shotgun (WGS) entry which is preliminary data.</text>
</comment>
<dbReference type="GeneID" id="34605991"/>
<proteinExistence type="predicted"/>
<dbReference type="RefSeq" id="XP_022506884.1">
    <property type="nucleotide sequence ID" value="XM_022660789.1"/>
</dbReference>